<evidence type="ECO:0000313" key="1">
    <source>
        <dbReference type="EMBL" id="ETL92820.1"/>
    </source>
</evidence>
<name>W2L846_PHYNI</name>
<protein>
    <submittedName>
        <fullName evidence="1">Uncharacterized protein</fullName>
    </submittedName>
</protein>
<reference evidence="1" key="1">
    <citation type="submission" date="2013-11" db="EMBL/GenBank/DDBJ databases">
        <title>The Genome Sequence of Phytophthora parasitica CHvinca01.</title>
        <authorList>
            <consortium name="The Broad Institute Genomics Platform"/>
            <person name="Russ C."/>
            <person name="Tyler B."/>
            <person name="Panabieres F."/>
            <person name="Shan W."/>
            <person name="Tripathy S."/>
            <person name="Grunwald N."/>
            <person name="Machado M."/>
            <person name="Johnson C.S."/>
            <person name="Arredondo F."/>
            <person name="Hong C."/>
            <person name="Coffey M."/>
            <person name="Young S.K."/>
            <person name="Zeng Q."/>
            <person name="Gargeya S."/>
            <person name="Fitzgerald M."/>
            <person name="Abouelleil A."/>
            <person name="Alvarado L."/>
            <person name="Chapman S.B."/>
            <person name="Gainer-Dewar J."/>
            <person name="Goldberg J."/>
            <person name="Griggs A."/>
            <person name="Gujja S."/>
            <person name="Hansen M."/>
            <person name="Howarth C."/>
            <person name="Imamovic A."/>
            <person name="Ireland A."/>
            <person name="Larimer J."/>
            <person name="McCowan C."/>
            <person name="Murphy C."/>
            <person name="Pearson M."/>
            <person name="Poon T.W."/>
            <person name="Priest M."/>
            <person name="Roberts A."/>
            <person name="Saif S."/>
            <person name="Shea T."/>
            <person name="Sykes S."/>
            <person name="Wortman J."/>
            <person name="Nusbaum C."/>
            <person name="Birren B."/>
        </authorList>
    </citation>
    <scope>NUCLEOTIDE SEQUENCE [LARGE SCALE GENOMIC DNA]</scope>
    <source>
        <strain evidence="1">CHvinca01</strain>
    </source>
</reference>
<proteinExistence type="predicted"/>
<dbReference type="EMBL" id="KI679783">
    <property type="protein sequence ID" value="ETL92820.1"/>
    <property type="molecule type" value="Genomic_DNA"/>
</dbReference>
<dbReference type="AlphaFoldDB" id="W2L846"/>
<dbReference type="Proteomes" id="UP000054423">
    <property type="component" value="Unassembled WGS sequence"/>
</dbReference>
<gene>
    <name evidence="1" type="ORF">L917_08930</name>
</gene>
<organism evidence="1">
    <name type="scientific">Phytophthora nicotianae</name>
    <name type="common">Potato buckeye rot agent</name>
    <name type="synonym">Phytophthora parasitica</name>
    <dbReference type="NCBI Taxonomy" id="4792"/>
    <lineage>
        <taxon>Eukaryota</taxon>
        <taxon>Sar</taxon>
        <taxon>Stramenopiles</taxon>
        <taxon>Oomycota</taxon>
        <taxon>Peronosporomycetes</taxon>
        <taxon>Peronosporales</taxon>
        <taxon>Peronosporaceae</taxon>
        <taxon>Phytophthora</taxon>
    </lineage>
</organism>
<accession>W2L846</accession>
<sequence>MTRSPNNTHQQEKATLEAFKSYDKYVLYDKYVFG</sequence>